<dbReference type="EMBL" id="BASE01000028">
    <property type="protein sequence ID" value="GAM13180.1"/>
    <property type="molecule type" value="Genomic_DNA"/>
</dbReference>
<dbReference type="Proteomes" id="UP000031014">
    <property type="component" value="Unassembled WGS sequence"/>
</dbReference>
<keyword evidence="2" id="KW-1185">Reference proteome</keyword>
<evidence type="ECO:0000313" key="2">
    <source>
        <dbReference type="Proteomes" id="UP000031014"/>
    </source>
</evidence>
<sequence length="72" mass="8115">MFVVHFYDQKNELLNQLLKRVPVVGEDLRIKGRKGKVASVTEIDEKTYHVQVALEAKAKPGVAADPGKKKKR</sequence>
<dbReference type="RefSeq" id="WP_041965049.1">
    <property type="nucleotide sequence ID" value="NZ_BASE01000028.1"/>
</dbReference>
<gene>
    <name evidence="1" type="ORF">SAMD00020551_1318</name>
</gene>
<dbReference type="AlphaFoldDB" id="A0A0A8WZL3"/>
<protein>
    <submittedName>
        <fullName evidence="1">Uncharacterized protein</fullName>
    </submittedName>
</protein>
<dbReference type="OrthoDB" id="2934625at2"/>
<comment type="caution">
    <text evidence="1">The sequence shown here is derived from an EMBL/GenBank/DDBJ whole genome shotgun (WGS) entry which is preliminary data.</text>
</comment>
<evidence type="ECO:0000313" key="1">
    <source>
        <dbReference type="EMBL" id="GAM13180.1"/>
    </source>
</evidence>
<proteinExistence type="predicted"/>
<reference evidence="1 2" key="1">
    <citation type="submission" date="2013-06" db="EMBL/GenBank/DDBJ databases">
        <title>Whole genome shotgun sequence of Bacillus selenatarsenatis SF-1.</title>
        <authorList>
            <person name="Kuroda M."/>
            <person name="Sei K."/>
            <person name="Yamashita M."/>
            <person name="Ike M."/>
        </authorList>
    </citation>
    <scope>NUCLEOTIDE SEQUENCE [LARGE SCALE GENOMIC DNA]</scope>
    <source>
        <strain evidence="1 2">SF-1</strain>
    </source>
</reference>
<accession>A0A0A8WZL3</accession>
<organism evidence="1 2">
    <name type="scientific">Mesobacillus selenatarsenatis (strain DSM 18680 / JCM 14380 / FERM P-15431 / SF-1)</name>
    <dbReference type="NCBI Taxonomy" id="1321606"/>
    <lineage>
        <taxon>Bacteria</taxon>
        <taxon>Bacillati</taxon>
        <taxon>Bacillota</taxon>
        <taxon>Bacilli</taxon>
        <taxon>Bacillales</taxon>
        <taxon>Bacillaceae</taxon>
        <taxon>Mesobacillus</taxon>
    </lineage>
</organism>
<name>A0A0A8WZL3_MESS1</name>